<reference evidence="6 7" key="1">
    <citation type="submission" date="2020-10" db="EMBL/GenBank/DDBJ databases">
        <title>Degradation of 1,4-Dioxane by Xanthobacter sp. YN2, via a Novel Group-2 Soluble Di-Iron Monooxygenase.</title>
        <authorList>
            <person name="Ma F."/>
            <person name="Wang Y."/>
            <person name="Yang J."/>
            <person name="Guo H."/>
            <person name="Su D."/>
            <person name="Yu L."/>
        </authorList>
    </citation>
    <scope>NUCLEOTIDE SEQUENCE [LARGE SCALE GENOMIC DNA]</scope>
    <source>
        <strain evidence="6 7">YN2</strain>
    </source>
</reference>
<organism evidence="6 7">
    <name type="scientific">Xanthobacter dioxanivorans</name>
    <dbReference type="NCBI Taxonomy" id="2528964"/>
    <lineage>
        <taxon>Bacteria</taxon>
        <taxon>Pseudomonadati</taxon>
        <taxon>Pseudomonadota</taxon>
        <taxon>Alphaproteobacteria</taxon>
        <taxon>Hyphomicrobiales</taxon>
        <taxon>Xanthobacteraceae</taxon>
        <taxon>Xanthobacter</taxon>
    </lineage>
</organism>
<dbReference type="GO" id="GO:0006865">
    <property type="term" value="P:amino acid transport"/>
    <property type="evidence" value="ECO:0007669"/>
    <property type="project" value="UniProtKB-KW"/>
</dbReference>
<dbReference type="PANTHER" id="PTHR30483:SF6">
    <property type="entry name" value="PERIPLASMIC BINDING PROTEIN OF ABC TRANSPORTER FOR NATURAL AMINO ACIDS"/>
    <property type="match status" value="1"/>
</dbReference>
<dbReference type="InterPro" id="IPR028081">
    <property type="entry name" value="Leu-bd"/>
</dbReference>
<evidence type="ECO:0000256" key="2">
    <source>
        <dbReference type="ARBA" id="ARBA00022729"/>
    </source>
</evidence>
<protein>
    <submittedName>
        <fullName evidence="6">ABC transporter substrate-binding protein</fullName>
    </submittedName>
</protein>
<proteinExistence type="inferred from homology"/>
<dbReference type="AlphaFoldDB" id="A0A974PM46"/>
<comment type="similarity">
    <text evidence="1">Belongs to the leucine-binding protein family.</text>
</comment>
<dbReference type="CDD" id="cd06327">
    <property type="entry name" value="PBP1_SBP-like"/>
    <property type="match status" value="1"/>
</dbReference>
<dbReference type="PANTHER" id="PTHR30483">
    <property type="entry name" value="LEUCINE-SPECIFIC-BINDING PROTEIN"/>
    <property type="match status" value="1"/>
</dbReference>
<dbReference type="SUPFAM" id="SSF53822">
    <property type="entry name" value="Periplasmic binding protein-like I"/>
    <property type="match status" value="1"/>
</dbReference>
<dbReference type="Pfam" id="PF13458">
    <property type="entry name" value="Peripla_BP_6"/>
    <property type="match status" value="1"/>
</dbReference>
<feature type="signal peptide" evidence="4">
    <location>
        <begin position="1"/>
        <end position="38"/>
    </location>
</feature>
<dbReference type="Gene3D" id="3.40.50.2300">
    <property type="match status" value="2"/>
</dbReference>
<evidence type="ECO:0000313" key="6">
    <source>
        <dbReference type="EMBL" id="QRG05716.1"/>
    </source>
</evidence>
<dbReference type="InterPro" id="IPR051010">
    <property type="entry name" value="BCAA_transport"/>
</dbReference>
<name>A0A974PM46_9HYPH</name>
<accession>A0A974PM46</accession>
<sequence length="419" mass="44386">MISHTPRPGQRSAGALSRRALLAAAGAFALAAPHAAFAQEGKPIRIGVLTDMSSLYADVTGKGSVAATQMAVEDFNAAGKPLKVEIIAADHQNKADVAASIARKWFDTDGVDMIVDVPNSAVALAVSSIAREKNKVMIASGPSSSDLTGKACAPTTVHWTYDTYALATGAATAVVESGGKSWFTLTADYAFGHAMEQDVKNVVARTGGKVIGGVRAPLNTQDFSSFLLQAQSSGAQVVGLINAGGDTINSIKQAVEFGIPAGGQRLVATVLYITDVHSLGLKTAQGLQFTESFYWDLNDGTRAWTKRFTPRNDGRYPSALHAGAYASTLHYLKAVSALGSAIDGTAVVDKMKALPTDDPLFGKGSIRVDGRKIHPMFLFQVKKPEESKYPWDYYNVIKSIPPEQVWRPLSEGGCPLVKS</sequence>
<gene>
    <name evidence="6" type="ORF">EZH22_22125</name>
</gene>
<dbReference type="InterPro" id="IPR006311">
    <property type="entry name" value="TAT_signal"/>
</dbReference>
<feature type="chain" id="PRO_5037194820" evidence="4">
    <location>
        <begin position="39"/>
        <end position="419"/>
    </location>
</feature>
<evidence type="ECO:0000256" key="4">
    <source>
        <dbReference type="SAM" id="SignalP"/>
    </source>
</evidence>
<dbReference type="Proteomes" id="UP000596427">
    <property type="component" value="Chromosome"/>
</dbReference>
<evidence type="ECO:0000259" key="5">
    <source>
        <dbReference type="Pfam" id="PF13458"/>
    </source>
</evidence>
<keyword evidence="3" id="KW-0813">Transport</keyword>
<evidence type="ECO:0000256" key="1">
    <source>
        <dbReference type="ARBA" id="ARBA00010062"/>
    </source>
</evidence>
<dbReference type="InterPro" id="IPR028082">
    <property type="entry name" value="Peripla_BP_I"/>
</dbReference>
<evidence type="ECO:0000313" key="7">
    <source>
        <dbReference type="Proteomes" id="UP000596427"/>
    </source>
</evidence>
<dbReference type="RefSeq" id="WP_203192586.1">
    <property type="nucleotide sequence ID" value="NZ_CP063362.1"/>
</dbReference>
<dbReference type="EMBL" id="CP063362">
    <property type="protein sequence ID" value="QRG05716.1"/>
    <property type="molecule type" value="Genomic_DNA"/>
</dbReference>
<keyword evidence="3" id="KW-0029">Amino-acid transport</keyword>
<keyword evidence="2 4" id="KW-0732">Signal</keyword>
<dbReference type="PROSITE" id="PS51318">
    <property type="entry name" value="TAT"/>
    <property type="match status" value="1"/>
</dbReference>
<feature type="domain" description="Leucine-binding protein" evidence="5">
    <location>
        <begin position="43"/>
        <end position="382"/>
    </location>
</feature>
<dbReference type="KEGG" id="xdi:EZH22_22125"/>
<evidence type="ECO:0000256" key="3">
    <source>
        <dbReference type="ARBA" id="ARBA00022970"/>
    </source>
</evidence>
<keyword evidence="7" id="KW-1185">Reference proteome</keyword>